<feature type="transmembrane region" description="Helical" evidence="1">
    <location>
        <begin position="125"/>
        <end position="142"/>
    </location>
</feature>
<dbReference type="Pfam" id="PF16401">
    <property type="entry name" value="DUF5009"/>
    <property type="match status" value="1"/>
</dbReference>
<proteinExistence type="predicted"/>
<dbReference type="EMBL" id="QFNF01000022">
    <property type="protein sequence ID" value="PZO77260.1"/>
    <property type="molecule type" value="Genomic_DNA"/>
</dbReference>
<accession>A0A2W4Z4I5</accession>
<name>A0A2W4Z4I5_9SPHN</name>
<gene>
    <name evidence="3" type="ORF">DI632_09480</name>
</gene>
<feature type="transmembrane region" description="Helical" evidence="1">
    <location>
        <begin position="301"/>
        <end position="325"/>
    </location>
</feature>
<feature type="transmembrane region" description="Helical" evidence="1">
    <location>
        <begin position="96"/>
        <end position="113"/>
    </location>
</feature>
<sequence>MVTSTGLPSGRLASLDVLRGLAVMGMILVNSAAGIFHGHDVPVFGTLLHASWAGLTLADTVFPAFLMMVGVAIPMAQRRDADGKPVTAAGPIIARAMRLFVLGFLLANLRWFADFDVGAWRLWGVLQRIGLVYGACALLYLHTGQRMRIGIVAAVLILYWPLLLVPALDGLPNDLSLRGHTFVASVDRWLLGAGGHNYVAGPEGYDPEGLLSTLPAIAHGLIGVCIGEYMRKRRGSAAGRMLLLAGVAMVAVGLAWSPFLPIIKDMWTSSFVLVTGGLTTIALAALHLAIDGRPAALPWPWTIATAFGMNAIAAYVLHMMTGHMVGWDLFLATYGATATVVSPPVAALVPILLYMALLWAFVAWLARKGWIVKI</sequence>
<feature type="transmembrane region" description="Helical" evidence="1">
    <location>
        <begin position="210"/>
        <end position="230"/>
    </location>
</feature>
<evidence type="ECO:0000256" key="1">
    <source>
        <dbReference type="SAM" id="Phobius"/>
    </source>
</evidence>
<comment type="caution">
    <text evidence="3">The sequence shown here is derived from an EMBL/GenBank/DDBJ whole genome shotgun (WGS) entry which is preliminary data.</text>
</comment>
<feature type="transmembrane region" description="Helical" evidence="1">
    <location>
        <begin position="242"/>
        <end position="263"/>
    </location>
</feature>
<evidence type="ECO:0000313" key="4">
    <source>
        <dbReference type="Proteomes" id="UP000248614"/>
    </source>
</evidence>
<evidence type="ECO:0000313" key="3">
    <source>
        <dbReference type="EMBL" id="PZO77260.1"/>
    </source>
</evidence>
<feature type="transmembrane region" description="Helical" evidence="1">
    <location>
        <begin position="345"/>
        <end position="366"/>
    </location>
</feature>
<dbReference type="PANTHER" id="PTHR31061:SF24">
    <property type="entry name" value="LD22376P"/>
    <property type="match status" value="1"/>
</dbReference>
<organism evidence="3 4">
    <name type="scientific">Sphingomonas hengshuiensis</name>
    <dbReference type="NCBI Taxonomy" id="1609977"/>
    <lineage>
        <taxon>Bacteria</taxon>
        <taxon>Pseudomonadati</taxon>
        <taxon>Pseudomonadota</taxon>
        <taxon>Alphaproteobacteria</taxon>
        <taxon>Sphingomonadales</taxon>
        <taxon>Sphingomonadaceae</taxon>
        <taxon>Sphingomonas</taxon>
    </lineage>
</organism>
<feature type="transmembrane region" description="Helical" evidence="1">
    <location>
        <begin position="21"/>
        <end position="39"/>
    </location>
</feature>
<dbReference type="InterPro" id="IPR032176">
    <property type="entry name" value="DUF5009"/>
</dbReference>
<dbReference type="PANTHER" id="PTHR31061">
    <property type="entry name" value="LD22376P"/>
    <property type="match status" value="1"/>
</dbReference>
<feature type="transmembrane region" description="Helical" evidence="1">
    <location>
        <begin position="269"/>
        <end position="289"/>
    </location>
</feature>
<keyword evidence="1" id="KW-0472">Membrane</keyword>
<keyword evidence="1" id="KW-0812">Transmembrane</keyword>
<feature type="transmembrane region" description="Helical" evidence="1">
    <location>
        <begin position="51"/>
        <end position="75"/>
    </location>
</feature>
<dbReference type="AlphaFoldDB" id="A0A2W4Z4I5"/>
<feature type="domain" description="DUF5009" evidence="2">
    <location>
        <begin position="12"/>
        <end position="104"/>
    </location>
</feature>
<feature type="transmembrane region" description="Helical" evidence="1">
    <location>
        <begin position="149"/>
        <end position="168"/>
    </location>
</feature>
<evidence type="ECO:0000259" key="2">
    <source>
        <dbReference type="Pfam" id="PF16401"/>
    </source>
</evidence>
<reference evidence="3 4" key="1">
    <citation type="submission" date="2017-08" db="EMBL/GenBank/DDBJ databases">
        <title>Infants hospitalized years apart are colonized by the same room-sourced microbial strains.</title>
        <authorList>
            <person name="Brooks B."/>
            <person name="Olm M.R."/>
            <person name="Firek B.A."/>
            <person name="Baker R."/>
            <person name="Thomas B.C."/>
            <person name="Morowitz M.J."/>
            <person name="Banfield J.F."/>
        </authorList>
    </citation>
    <scope>NUCLEOTIDE SEQUENCE [LARGE SCALE GENOMIC DNA]</scope>
    <source>
        <strain evidence="3">S2_018_000_R3_110</strain>
    </source>
</reference>
<keyword evidence="1" id="KW-1133">Transmembrane helix</keyword>
<protein>
    <recommendedName>
        <fullName evidence="2">DUF5009 domain-containing protein</fullName>
    </recommendedName>
</protein>
<dbReference type="Proteomes" id="UP000248614">
    <property type="component" value="Unassembled WGS sequence"/>
</dbReference>